<dbReference type="OrthoDB" id="7554452at2759"/>
<evidence type="ECO:0000256" key="2">
    <source>
        <dbReference type="SAM" id="Phobius"/>
    </source>
</evidence>
<keyword evidence="2" id="KW-0472">Membrane</keyword>
<feature type="transmembrane region" description="Helical" evidence="2">
    <location>
        <begin position="6"/>
        <end position="27"/>
    </location>
</feature>
<proteinExistence type="predicted"/>
<keyword evidence="2" id="KW-1133">Transmembrane helix</keyword>
<name>A0A6I9XNX0_9HYME</name>
<dbReference type="GeneID" id="105433944"/>
<accession>A0A6I9XNX0</accession>
<dbReference type="RefSeq" id="XP_011647769.1">
    <property type="nucleotide sequence ID" value="XM_011649467.2"/>
</dbReference>
<protein>
    <submittedName>
        <fullName evidence="4">Uncharacterized protein LOC105433944</fullName>
    </submittedName>
</protein>
<dbReference type="AlphaFoldDB" id="A0A6I9XNX0"/>
<sequence length="240" mass="27046">MAFGLTQWLISFIIFLTIMSIITWSAIHLSNRNGISMDIALRFLDVNDSIEWEKIVLNSTPSVIEKTDSLTLFANDQGSEIPDIVQFQKILQTFYTTNSNIVNSANYDITTVFISISNISTLSDNTTMSHISDKTSTLDNHKNVSEKVTERPDHISQTTHPELTYEVKLFDIDKLWNSSRFIGAKLSGLFRDEKNGTSNMSVFTSTRTLSEAKQTDATDQPIIHTMQNGELEISTKNPIK</sequence>
<feature type="region of interest" description="Disordered" evidence="1">
    <location>
        <begin position="133"/>
        <end position="156"/>
    </location>
</feature>
<reference evidence="4" key="1">
    <citation type="submission" date="2025-08" db="UniProtKB">
        <authorList>
            <consortium name="RefSeq"/>
        </authorList>
    </citation>
    <scope>IDENTIFICATION</scope>
</reference>
<keyword evidence="3" id="KW-1185">Reference proteome</keyword>
<keyword evidence="2" id="KW-0812">Transmembrane</keyword>
<evidence type="ECO:0000313" key="4">
    <source>
        <dbReference type="RefSeq" id="XP_011647769.1"/>
    </source>
</evidence>
<evidence type="ECO:0000313" key="3">
    <source>
        <dbReference type="Proteomes" id="UP000504615"/>
    </source>
</evidence>
<dbReference type="KEGG" id="pbar:105433944"/>
<dbReference type="Proteomes" id="UP000504615">
    <property type="component" value="Unplaced"/>
</dbReference>
<evidence type="ECO:0000256" key="1">
    <source>
        <dbReference type="SAM" id="MobiDB-lite"/>
    </source>
</evidence>
<feature type="compositionally biased region" description="Basic and acidic residues" evidence="1">
    <location>
        <begin position="139"/>
        <end position="154"/>
    </location>
</feature>
<organism evidence="3 4">
    <name type="scientific">Pogonomyrmex barbatus</name>
    <name type="common">red harvester ant</name>
    <dbReference type="NCBI Taxonomy" id="144034"/>
    <lineage>
        <taxon>Eukaryota</taxon>
        <taxon>Metazoa</taxon>
        <taxon>Ecdysozoa</taxon>
        <taxon>Arthropoda</taxon>
        <taxon>Hexapoda</taxon>
        <taxon>Insecta</taxon>
        <taxon>Pterygota</taxon>
        <taxon>Neoptera</taxon>
        <taxon>Endopterygota</taxon>
        <taxon>Hymenoptera</taxon>
        <taxon>Apocrita</taxon>
        <taxon>Aculeata</taxon>
        <taxon>Formicoidea</taxon>
        <taxon>Formicidae</taxon>
        <taxon>Myrmicinae</taxon>
        <taxon>Pogonomyrmex</taxon>
    </lineage>
</organism>
<gene>
    <name evidence="4" type="primary">LOC105433944</name>
</gene>